<dbReference type="Gene3D" id="1.20.5.340">
    <property type="match status" value="1"/>
</dbReference>
<evidence type="ECO:0000256" key="6">
    <source>
        <dbReference type="SAM" id="MobiDB-lite"/>
    </source>
</evidence>
<feature type="compositionally biased region" description="Basic and acidic residues" evidence="6">
    <location>
        <begin position="763"/>
        <end position="773"/>
    </location>
</feature>
<feature type="compositionally biased region" description="Basic and acidic residues" evidence="6">
    <location>
        <begin position="1037"/>
        <end position="1047"/>
    </location>
</feature>
<dbReference type="InterPro" id="IPR016181">
    <property type="entry name" value="Acyl_CoA_acyltransferase"/>
</dbReference>
<feature type="region of interest" description="Disordered" evidence="6">
    <location>
        <begin position="274"/>
        <end position="309"/>
    </location>
</feature>
<feature type="region of interest" description="Disordered" evidence="6">
    <location>
        <begin position="692"/>
        <end position="711"/>
    </location>
</feature>
<keyword evidence="4" id="KW-0175">Coiled coil</keyword>
<evidence type="ECO:0000256" key="4">
    <source>
        <dbReference type="ARBA" id="ARBA00023054"/>
    </source>
</evidence>
<dbReference type="GO" id="GO:0005794">
    <property type="term" value="C:Golgi apparatus"/>
    <property type="evidence" value="ECO:0007669"/>
    <property type="project" value="TreeGrafter"/>
</dbReference>
<keyword evidence="5" id="KW-0472">Membrane</keyword>
<dbReference type="InterPro" id="IPR051952">
    <property type="entry name" value="Golgi-autophagy_related"/>
</dbReference>
<feature type="compositionally biased region" description="Basic and acidic residues" evidence="6">
    <location>
        <begin position="274"/>
        <end position="304"/>
    </location>
</feature>
<name>A0A8H3RJY5_9EURO</name>
<dbReference type="PANTHER" id="PTHR23157">
    <property type="entry name" value="GRIP AND COILED-COIL DOMAIN-CONTAINING PROTEIN 1"/>
    <property type="match status" value="1"/>
</dbReference>
<organism evidence="8 9">
    <name type="scientific">Aspergillus udagawae</name>
    <dbReference type="NCBI Taxonomy" id="91492"/>
    <lineage>
        <taxon>Eukaryota</taxon>
        <taxon>Fungi</taxon>
        <taxon>Dikarya</taxon>
        <taxon>Ascomycota</taxon>
        <taxon>Pezizomycotina</taxon>
        <taxon>Eurotiomycetes</taxon>
        <taxon>Eurotiomycetidae</taxon>
        <taxon>Eurotiales</taxon>
        <taxon>Aspergillaceae</taxon>
        <taxon>Aspergillus</taxon>
        <taxon>Aspergillus subgen. Fumigati</taxon>
    </lineage>
</organism>
<dbReference type="EMBL" id="BLKC01000010">
    <property type="protein sequence ID" value="GFF27483.1"/>
    <property type="molecule type" value="Genomic_DNA"/>
</dbReference>
<evidence type="ECO:0000313" key="8">
    <source>
        <dbReference type="EMBL" id="GFF27483.1"/>
    </source>
</evidence>
<feature type="region of interest" description="Disordered" evidence="6">
    <location>
        <begin position="763"/>
        <end position="783"/>
    </location>
</feature>
<feature type="compositionally biased region" description="Basic residues" evidence="6">
    <location>
        <begin position="569"/>
        <end position="580"/>
    </location>
</feature>
<dbReference type="Pfam" id="PF01465">
    <property type="entry name" value="GRIP"/>
    <property type="match status" value="1"/>
</dbReference>
<keyword evidence="3" id="KW-0963">Cytoplasm</keyword>
<dbReference type="Pfam" id="PF00583">
    <property type="entry name" value="Acetyltransf_1"/>
    <property type="match status" value="1"/>
</dbReference>
<feature type="compositionally biased region" description="Acidic residues" evidence="6">
    <location>
        <begin position="105"/>
        <end position="117"/>
    </location>
</feature>
<evidence type="ECO:0000256" key="3">
    <source>
        <dbReference type="ARBA" id="ARBA00022490"/>
    </source>
</evidence>
<dbReference type="InterPro" id="IPR000237">
    <property type="entry name" value="GRIP_dom"/>
</dbReference>
<feature type="compositionally biased region" description="Basic and acidic residues" evidence="6">
    <location>
        <begin position="999"/>
        <end position="1031"/>
    </location>
</feature>
<dbReference type="Gene3D" id="1.10.287.1490">
    <property type="match status" value="2"/>
</dbReference>
<dbReference type="SUPFAM" id="SSF55729">
    <property type="entry name" value="Acyl-CoA N-acyltransferases (Nat)"/>
    <property type="match status" value="1"/>
</dbReference>
<comment type="caution">
    <text evidence="8">The sequence shown here is derived from an EMBL/GenBank/DDBJ whole genome shotgun (WGS) entry which is preliminary data.</text>
</comment>
<dbReference type="InterPro" id="IPR000182">
    <property type="entry name" value="GNAT_dom"/>
</dbReference>
<dbReference type="PANTHER" id="PTHR23157:SF25">
    <property type="entry name" value="GRIP AND COILED-COIL DOMAIN-CONTAINING PROTEIN 1"/>
    <property type="match status" value="1"/>
</dbReference>
<dbReference type="FunFam" id="3.40.630.30:FF:000086">
    <property type="entry name" value="Acetyltransferase, GNAT family, putative"/>
    <property type="match status" value="1"/>
</dbReference>
<feature type="region of interest" description="Disordered" evidence="6">
    <location>
        <begin position="1064"/>
        <end position="1147"/>
    </location>
</feature>
<feature type="region of interest" description="Disordered" evidence="6">
    <location>
        <begin position="515"/>
        <end position="610"/>
    </location>
</feature>
<feature type="compositionally biased region" description="Basic and acidic residues" evidence="6">
    <location>
        <begin position="1064"/>
        <end position="1107"/>
    </location>
</feature>
<protein>
    <submittedName>
        <fullName evidence="8">Golgin IMH1</fullName>
    </submittedName>
</protein>
<dbReference type="Proteomes" id="UP000465221">
    <property type="component" value="Unassembled WGS sequence"/>
</dbReference>
<proteinExistence type="predicted"/>
<evidence type="ECO:0000256" key="5">
    <source>
        <dbReference type="ARBA" id="ARBA00023136"/>
    </source>
</evidence>
<evidence type="ECO:0000256" key="2">
    <source>
        <dbReference type="ARBA" id="ARBA00004496"/>
    </source>
</evidence>
<feature type="region of interest" description="Disordered" evidence="6">
    <location>
        <begin position="980"/>
        <end position="1050"/>
    </location>
</feature>
<feature type="compositionally biased region" description="Basic and acidic residues" evidence="6">
    <location>
        <begin position="595"/>
        <end position="604"/>
    </location>
</feature>
<sequence length="1367" mass="154470">MIPLIVPLNLLLLSLFFLSHLLHFCVSFVRFVVVLARGPSTVMFQRIREAIDSRIAEEQARQRTSQDVVSRSNSARRPTRNLSPSRRATRPRRNTGTPVRTPDPNEFEPEFAIGDDEGSSRSVTPRLESAGGSETAPAKDAGEDKPSTDEPSAGKEVPTTEGNQLSSELPPEIRVKLRRLTKLESRYQELLKAYRLAHARVLSIEPFEAALRENTPLASIADPKALTEYLNQITLKGDMVIEELKRVTTERDDYKKKLEEAQKSTREAWDEVANLKKDTTQGAKEEKTAATEDTASKKEPPVKEESEEFFSFDNELPRLESELKEKQEEVESLKSQVGSLKRDLAVARESTEGMVQNLESATREVVELRDIRDKQDSEIKELKDTKQAEVDDLKAKLAESEDAIAEASAEAERLKAELKQKTEEIEKLQDQVTQSKDNDQQNELEEKLEEVAKEKDASEKKLGVLQGLVDNLRSQLKETEVVVSDLKADMGCKVEELGKLQNIVDYLNNNLKDNAEWQQTRDQAASGQPPDFDHFRKSLAPPQEESGGGNVATEPEPSANGSTGGAGTGKKKKNKKKKGGKGGEDSAKATSTPVLEDKESRTTESDQAASKLAELEQKIQALTQQLEEKEAAIDRLNSKLRGEEDLKEEIESLRDDLLHLGQDHVEAKDKIKELTAEKKALEETISKLEKELTDVQTSHASKSADSEKMHSGLQEDYENLKVKLTNLETELSAAQQLAATRFKDLTDLRETLQKLQPELKSLRAESSELKSTKEALASKTSELRTLEGKHEELGAEVKTLKSTISERDAEVKTLNQKIRQETDSRLKAEENLTVAQSDLRYSESKKQEAVESKEKIAADLSRAQDELKTARSQLREVENKVTQLNKELGGLREEIQLKTAQHASAQSLMNSMRDQSAELAMQMKEARERCESLEEELADAHRLLSERTREGETMRRLLNDIEGRAEAKVRDFKERMEAAIEERDRAEDEASTQGRRRARELEELKAKVREAEKALRTAEEDKDELERSQKDWKRRRDQLEEQSERSAQELNDIRQAMARLRDALDESEKQVRDLEKEKAELRRSVEETNSRLEKLRKSNRMLSDETRAVQNPQSSRSSIDSGTRKTVASPVSKDRSPSTRSSETPTGAPIDYIYLKNVLLQFLEQKDKNYQKQLIPVLVFLRIGRPSLRERCTPVPRPLLTLFVVTDVPYILHFIRELAVYEHALHEVEATEESLLATLSFPNDTPKRGSVYTALVIPPATAEDPSPVPVGMALFFYNYSTWRSAPGIYLEDLYVQPTARGNGYGFKLLKYLAAKVLEVKGRRLEWSVLKWNEPSIKFYKQVGAQAMEEWMKMMVEGPALNKLAEGL</sequence>
<accession>A0A8H3RJY5</accession>
<evidence type="ECO:0000313" key="9">
    <source>
        <dbReference type="Proteomes" id="UP000465221"/>
    </source>
</evidence>
<evidence type="ECO:0000259" key="7">
    <source>
        <dbReference type="PROSITE" id="PS51186"/>
    </source>
</evidence>
<dbReference type="SUPFAM" id="SSF90257">
    <property type="entry name" value="Myosin rod fragments"/>
    <property type="match status" value="1"/>
</dbReference>
<feature type="domain" description="N-acetyltransferase" evidence="7">
    <location>
        <begin position="1225"/>
        <end position="1365"/>
    </location>
</feature>
<feature type="region of interest" description="Disordered" evidence="6">
    <location>
        <begin position="57"/>
        <end position="170"/>
    </location>
</feature>
<dbReference type="Gene3D" id="3.40.630.30">
    <property type="match status" value="1"/>
</dbReference>
<feature type="compositionally biased region" description="Polar residues" evidence="6">
    <location>
        <begin position="1108"/>
        <end position="1126"/>
    </location>
</feature>
<dbReference type="CDD" id="cd04301">
    <property type="entry name" value="NAT_SF"/>
    <property type="match status" value="1"/>
</dbReference>
<gene>
    <name evidence="8" type="ORF">IFM46972_02078</name>
</gene>
<dbReference type="GO" id="GO:0016747">
    <property type="term" value="F:acyltransferase activity, transferring groups other than amino-acyl groups"/>
    <property type="evidence" value="ECO:0007669"/>
    <property type="project" value="InterPro"/>
</dbReference>
<feature type="compositionally biased region" description="Basic and acidic residues" evidence="6">
    <location>
        <begin position="449"/>
        <end position="462"/>
    </location>
</feature>
<evidence type="ECO:0000256" key="1">
    <source>
        <dbReference type="ARBA" id="ARBA00004184"/>
    </source>
</evidence>
<comment type="subcellular location">
    <subcellularLocation>
        <location evidence="2">Cytoplasm</location>
    </subcellularLocation>
    <subcellularLocation>
        <location evidence="1">Endomembrane system</location>
        <topology evidence="1">Peripheral membrane protein</topology>
    </subcellularLocation>
</comment>
<feature type="compositionally biased region" description="Polar residues" evidence="6">
    <location>
        <begin position="62"/>
        <end position="86"/>
    </location>
</feature>
<feature type="compositionally biased region" description="Polar residues" evidence="6">
    <location>
        <begin position="515"/>
        <end position="526"/>
    </location>
</feature>
<dbReference type="PROSITE" id="PS51186">
    <property type="entry name" value="GNAT"/>
    <property type="match status" value="1"/>
</dbReference>
<reference evidence="8 9" key="1">
    <citation type="submission" date="2020-01" db="EMBL/GenBank/DDBJ databases">
        <title>Draft genome sequence of Aspergillus udagawae IFM 46972.</title>
        <authorList>
            <person name="Takahashi H."/>
            <person name="Yaguchi T."/>
        </authorList>
    </citation>
    <scope>NUCLEOTIDE SEQUENCE [LARGE SCALE GENOMIC DNA]</scope>
    <source>
        <strain evidence="8 9">IFM 46972</strain>
    </source>
</reference>
<feature type="region of interest" description="Disordered" evidence="6">
    <location>
        <begin position="426"/>
        <end position="463"/>
    </location>
</feature>